<dbReference type="RefSeq" id="WP_041882932.1">
    <property type="nucleotide sequence ID" value="NZ_CP157278.1"/>
</dbReference>
<evidence type="ECO:0000313" key="3">
    <source>
        <dbReference type="EMBL" id="KIO76547.1"/>
    </source>
</evidence>
<keyword evidence="4" id="KW-1185">Reference proteome</keyword>
<dbReference type="Gene3D" id="2.60.40.10">
    <property type="entry name" value="Immunoglobulins"/>
    <property type="match status" value="1"/>
</dbReference>
<dbReference type="InterPro" id="IPR013783">
    <property type="entry name" value="Ig-like_fold"/>
</dbReference>
<sequence length="421" mass="49086">MIRTGILLFLCLFSLQQLQAQQEFTYDNKVYSPQIKTVQLYNTQKEQSFPVITLGTSEKLSFSFDDLRGGSKNYWYTVEHCTYDWKSSNLSALDYLDGMNEDRVIDYAYSSKTLQKYTHYSLTFPNDQIKPKISGNYLLKVYENGDVSKPVISQRFYIYDQQVNIQPEVIPSNEVSLRFSNQKVNITVLHRNPIQNPYQDIKLVLMQNGNPLTEKLNTKPTYVKPGSLIYNDLGSNDYKGSNEFRKFDFRSLRYKGEHVQDQFTDSTNNVVLFTDQNGTALKYTQQIDENGAFFIRNQDNRENETESDYGRIQFMLNTAAPGTNGDIYVVGRFNNYTLTEENKLSYIASKKKFYASLYLKQGLYDYQYVWKDNTTGKVDNTVLEGSFFETENAYQAFVYFRRPGSRWDELIGYSLFNNIQK</sequence>
<evidence type="ECO:0000259" key="2">
    <source>
        <dbReference type="Pfam" id="PF17116"/>
    </source>
</evidence>
<feature type="chain" id="PRO_5002210640" description="Type 9 secretion system plug protein N-terminal domain-containing protein" evidence="1">
    <location>
        <begin position="21"/>
        <end position="421"/>
    </location>
</feature>
<feature type="domain" description="Type 9 secretion system plug protein N-terminal" evidence="2">
    <location>
        <begin position="35"/>
        <end position="159"/>
    </location>
</feature>
<evidence type="ECO:0000256" key="1">
    <source>
        <dbReference type="SAM" id="SignalP"/>
    </source>
</evidence>
<accession>A0A0D0GGW7</accession>
<proteinExistence type="predicted"/>
<dbReference type="Proteomes" id="UP000032049">
    <property type="component" value="Unassembled WGS sequence"/>
</dbReference>
<organism evidence="3 4">
    <name type="scientific">Pedobacter lusitanus</name>
    <dbReference type="NCBI Taxonomy" id="1503925"/>
    <lineage>
        <taxon>Bacteria</taxon>
        <taxon>Pseudomonadati</taxon>
        <taxon>Bacteroidota</taxon>
        <taxon>Sphingobacteriia</taxon>
        <taxon>Sphingobacteriales</taxon>
        <taxon>Sphingobacteriaceae</taxon>
        <taxon>Pedobacter</taxon>
    </lineage>
</organism>
<comment type="caution">
    <text evidence="3">The sequence shown here is derived from an EMBL/GenBank/DDBJ whole genome shotgun (WGS) entry which is preliminary data.</text>
</comment>
<dbReference type="AlphaFoldDB" id="A0A0D0GGW7"/>
<dbReference type="OrthoDB" id="1522602at2"/>
<reference evidence="3 4" key="1">
    <citation type="submission" date="2015-01" db="EMBL/GenBank/DDBJ databases">
        <title>Draft genome sequence of Pedobacter sp. NL19 isolated from sludge of an effluent treatment pond in an abandoned uranium mine.</title>
        <authorList>
            <person name="Santos T."/>
            <person name="Caetano T."/>
            <person name="Covas C."/>
            <person name="Cruz A."/>
            <person name="Mendo S."/>
        </authorList>
    </citation>
    <scope>NUCLEOTIDE SEQUENCE [LARGE SCALE GENOMIC DNA]</scope>
    <source>
        <strain evidence="3 4">NL19</strain>
    </source>
</reference>
<feature type="signal peptide" evidence="1">
    <location>
        <begin position="1"/>
        <end position="20"/>
    </location>
</feature>
<gene>
    <name evidence="3" type="ORF">TH53_14420</name>
</gene>
<protein>
    <recommendedName>
        <fullName evidence="2">Type 9 secretion system plug protein N-terminal domain-containing protein</fullName>
    </recommendedName>
</protein>
<keyword evidence="1" id="KW-0732">Signal</keyword>
<name>A0A0D0GGW7_9SPHI</name>
<dbReference type="STRING" id="1503925.TH53_14420"/>
<evidence type="ECO:0000313" key="4">
    <source>
        <dbReference type="Proteomes" id="UP000032049"/>
    </source>
</evidence>
<dbReference type="Pfam" id="PF17116">
    <property type="entry name" value="T9SS_plug_1st"/>
    <property type="match status" value="1"/>
</dbReference>
<dbReference type="EMBL" id="JXRA01000060">
    <property type="protein sequence ID" value="KIO76547.1"/>
    <property type="molecule type" value="Genomic_DNA"/>
</dbReference>
<dbReference type="InterPro" id="IPR031345">
    <property type="entry name" value="T9SS_Plug_N"/>
</dbReference>